<accession>A0A0S2DL72</accession>
<dbReference type="EMBL" id="CP013140">
    <property type="protein sequence ID" value="ALN59382.1"/>
    <property type="molecule type" value="Genomic_DNA"/>
</dbReference>
<dbReference type="InterPro" id="IPR018712">
    <property type="entry name" value="Tle1-like_cat"/>
</dbReference>
<dbReference type="KEGG" id="lez:GLE_4040"/>
<dbReference type="PANTHER" id="PTHR33840:SF1">
    <property type="entry name" value="TLE1 PHOSPHOLIPASE DOMAIN-CONTAINING PROTEIN"/>
    <property type="match status" value="1"/>
</dbReference>
<sequence length="959" mass="104117">MGASRQGASRHTCRGKRPNDNGLYEGAHSHEIFSCRPARHPKPQGSRVCLESHLLTGRADMGSQEKKQVVKIAEDGLPGDDVSHYAATSEHLRTYDDAARALYKFRAPSLLDLKNPHSYLLVGLLDGTGNDVEQDPLHATSVAKFREQVIELNRSVTRNIELEYLAGPGTQANPIKNKLDGALGYTSLERAETMYAKLVDRAQDVFERDPKAQVALHVEGFSRGASQVPLLARMVHERGIPNLSRPEYVRDETGNVQKTYPHFHQAPGHTPMSVGLYDPVPTGVMEALDRRLPPSVVSGFQINAADERRGLFPVDRIIPEGLSKDGRFLSVSVAGAHSDIGGSYLRNGLGVRSFNLMTDYHNALFTEPLIPRVPESMDERLNVIHHSEKGSAIFRYSPKADRATAAGEVAQIAPDYSRHSAPGEVAYEVRQQPMALGDEVEHVVQRAKPVVRSVPSQFNAPSAEVSMGELLKRSNNLEVKAFNEHLPLKTMAAAGVAGVALSLVDAKSTADRTSTLLSQDNPLAAQSALTHYAARGTGGWVGGAVTGLAVGWETGPGVIGFVAVGALAGSHVGENAAKWWDNKQIYEQKDKQGVEWEYNGRQWLRQEQADLSDNGIRAPTKQSFSALPDKERELNFLASNAATKLALGNVEPPRDPCNLPANETDAKSLGDANWKRDGDTGNWQRETIVARMDRGHPLTRTDTASPERAAELDRDAEQVIKANIASGPAPIAARYELAYKAYGWQSFGDTPAAVTTALDNAERLTASDKETYRRGQDGQWRTEGGELAQGNTARELNGMREQLQPALAQHAEQLAATPAWTPPTRADLDRINLHTAYAAVGVAPNPDRFDAALEAVQRTRESQGIDANLTSLYIERNEKGGYDTHSPIVHLARDAQGVHVAAITNAQEIELALIDQRSGSAIVKPGRARSPNLAGSSSTSPTCSAATRARAASRARWMC</sequence>
<proteinExistence type="predicted"/>
<dbReference type="PANTHER" id="PTHR33840">
    <property type="match status" value="1"/>
</dbReference>
<dbReference type="PATRIC" id="fig|69.6.peg.3982"/>
<dbReference type="AlphaFoldDB" id="A0A0S2DL72"/>
<reference evidence="3 4" key="1">
    <citation type="submission" date="2015-11" db="EMBL/GenBank/DDBJ databases">
        <title>Genome sequences of Lysobacter enzymogenes strain C3 and Lysobacter antibioticus ATCC 29479.</title>
        <authorList>
            <person name="Kobayashi D.Y."/>
        </authorList>
    </citation>
    <scope>NUCLEOTIDE SEQUENCE [LARGE SCALE GENOMIC DNA]</scope>
    <source>
        <strain evidence="3 4">C3</strain>
    </source>
</reference>
<dbReference type="Proteomes" id="UP000061569">
    <property type="component" value="Chromosome"/>
</dbReference>
<evidence type="ECO:0000259" key="2">
    <source>
        <dbReference type="Pfam" id="PF09994"/>
    </source>
</evidence>
<evidence type="ECO:0000313" key="3">
    <source>
        <dbReference type="EMBL" id="ALN59382.1"/>
    </source>
</evidence>
<feature type="region of interest" description="Disordered" evidence="1">
    <location>
        <begin position="648"/>
        <end position="680"/>
    </location>
</feature>
<gene>
    <name evidence="3" type="ORF">GLE_4040</name>
</gene>
<feature type="compositionally biased region" description="Low complexity" evidence="1">
    <location>
        <begin position="936"/>
        <end position="945"/>
    </location>
</feature>
<feature type="domain" description="T6SS Phospholipase effector Tle1-like catalytic" evidence="2">
    <location>
        <begin position="121"/>
        <end position="249"/>
    </location>
</feature>
<evidence type="ECO:0000256" key="1">
    <source>
        <dbReference type="SAM" id="MobiDB-lite"/>
    </source>
</evidence>
<dbReference type="Pfam" id="PF09994">
    <property type="entry name" value="T6SS_Tle1-like_cat"/>
    <property type="match status" value="1"/>
</dbReference>
<organism evidence="3 4">
    <name type="scientific">Lysobacter enzymogenes</name>
    <dbReference type="NCBI Taxonomy" id="69"/>
    <lineage>
        <taxon>Bacteria</taxon>
        <taxon>Pseudomonadati</taxon>
        <taxon>Pseudomonadota</taxon>
        <taxon>Gammaproteobacteria</taxon>
        <taxon>Lysobacterales</taxon>
        <taxon>Lysobacteraceae</taxon>
        <taxon>Lysobacter</taxon>
    </lineage>
</organism>
<feature type="compositionally biased region" description="Basic and acidic residues" evidence="1">
    <location>
        <begin position="664"/>
        <end position="679"/>
    </location>
</feature>
<evidence type="ECO:0000313" key="4">
    <source>
        <dbReference type="Proteomes" id="UP000061569"/>
    </source>
</evidence>
<name>A0A0S2DL72_LYSEN</name>
<feature type="region of interest" description="Disordered" evidence="1">
    <location>
        <begin position="924"/>
        <end position="945"/>
    </location>
</feature>
<feature type="region of interest" description="Disordered" evidence="1">
    <location>
        <begin position="1"/>
        <end position="21"/>
    </location>
</feature>
<protein>
    <submittedName>
        <fullName evidence="3">Large Ala/Gln-rich protein</fullName>
    </submittedName>
</protein>